<proteinExistence type="predicted"/>
<dbReference type="PROSITE" id="PS50293">
    <property type="entry name" value="TPR_REGION"/>
    <property type="match status" value="1"/>
</dbReference>
<sequence length="691" mass="75401">MAPELAVTDHSAADDRSKTPAAAFKSFVLADLNVDLTESDGNDYAPVSTAPDFTSLMYSENNHDKGPLISKDADIADGEGKQLKKSAKCRSRISKVEYPLDCGADADADQHAQGVSSSREEKVSSLKTGLVHVARKMPKNAHAHFILGLMYQRMGQPQKAVLSYEKAAEILLRSEEEIDRPEFLSLVQIHHAQCLLLGSSGDCNPEREIEPKELDEILSKLKESMKSDIRQASVWNTLGIILLKTSRVQNAISVLASLLSIVPDNMDCLGNLGIAYLQSGNLELSAKCFQELILKDQNHPAALVNYAAILLCKYGSVVAGTGANASDGASGDQVTAANVAKECLLTALKMDSKAAHLWGNLSNAYYMSGDHKSSGKCLEKAAKLEPNCLATRYAVAVHRIRDAEMFQNPAEQLSWAGNEMASILKEGDSVFIEPPIAWAGLAMVHKAQHEIAAGFEIEQNELVEAEERAIYSLKQAIAEDPDDPVQWHQLGVHSLCTQQFKTSQKYLKAAVARLKECSYAWSNLGISLQLSETSSQAEEVYKRALSLATAKQAHTIFSNLGNLYRQQKQYQFAKAMFSKSLELQPGYAPAYNNLGLVFVAEGRWEEANYCFNKAIQADPLLDAAKSNMIKAVAMCRDSKHRQKEAYERLQLQCIVVGLGLSVLAASSFFSVPRTASVCEAAAMLGRASSEN</sequence>
<dbReference type="Gene3D" id="1.25.40.10">
    <property type="entry name" value="Tetratricopeptide repeat domain"/>
    <property type="match status" value="4"/>
</dbReference>
<dbReference type="SUPFAM" id="SSF48452">
    <property type="entry name" value="TPR-like"/>
    <property type="match status" value="2"/>
</dbReference>
<comment type="caution">
    <text evidence="2">The sequence shown here is derived from an EMBL/GenBank/DDBJ whole genome shotgun (WGS) entry which is preliminary data.</text>
</comment>
<dbReference type="AlphaFoldDB" id="A0AAV6J7E8"/>
<name>A0AAV6J7E8_9ERIC</name>
<dbReference type="InterPro" id="IPR019734">
    <property type="entry name" value="TPR_rpt"/>
</dbReference>
<organism evidence="2 3">
    <name type="scientific">Rhododendron griersonianum</name>
    <dbReference type="NCBI Taxonomy" id="479676"/>
    <lineage>
        <taxon>Eukaryota</taxon>
        <taxon>Viridiplantae</taxon>
        <taxon>Streptophyta</taxon>
        <taxon>Embryophyta</taxon>
        <taxon>Tracheophyta</taxon>
        <taxon>Spermatophyta</taxon>
        <taxon>Magnoliopsida</taxon>
        <taxon>eudicotyledons</taxon>
        <taxon>Gunneridae</taxon>
        <taxon>Pentapetalae</taxon>
        <taxon>asterids</taxon>
        <taxon>Ericales</taxon>
        <taxon>Ericaceae</taxon>
        <taxon>Ericoideae</taxon>
        <taxon>Rhodoreae</taxon>
        <taxon>Rhododendron</taxon>
    </lineage>
</organism>
<dbReference type="Pfam" id="PF14559">
    <property type="entry name" value="TPR_19"/>
    <property type="match status" value="1"/>
</dbReference>
<evidence type="ECO:0000313" key="3">
    <source>
        <dbReference type="Proteomes" id="UP000823749"/>
    </source>
</evidence>
<protein>
    <recommendedName>
        <fullName evidence="4">UDP-N-acetylglucosamine--peptide N-acetylglucosaminyltransferase SPINDLY</fullName>
    </recommendedName>
</protein>
<dbReference type="InterPro" id="IPR011990">
    <property type="entry name" value="TPR-like_helical_dom_sf"/>
</dbReference>
<dbReference type="Proteomes" id="UP000823749">
    <property type="component" value="Chromosome 8"/>
</dbReference>
<feature type="repeat" description="TPR" evidence="1">
    <location>
        <begin position="554"/>
        <end position="587"/>
    </location>
</feature>
<accession>A0AAV6J7E8</accession>
<dbReference type="PANTHER" id="PTHR45523:SF1">
    <property type="entry name" value="TETRATRICOPEPTIDE REPEAT (TPR)-CONTAINING PROTEIN"/>
    <property type="match status" value="1"/>
</dbReference>
<evidence type="ECO:0000313" key="2">
    <source>
        <dbReference type="EMBL" id="KAG5537081.1"/>
    </source>
</evidence>
<dbReference type="EMBL" id="JACTNZ010000008">
    <property type="protein sequence ID" value="KAG5537081.1"/>
    <property type="molecule type" value="Genomic_DNA"/>
</dbReference>
<dbReference type="Pfam" id="PF13424">
    <property type="entry name" value="TPR_12"/>
    <property type="match status" value="1"/>
</dbReference>
<dbReference type="SMART" id="SM00028">
    <property type="entry name" value="TPR"/>
    <property type="match status" value="7"/>
</dbReference>
<feature type="repeat" description="TPR" evidence="1">
    <location>
        <begin position="232"/>
        <end position="265"/>
    </location>
</feature>
<reference evidence="2" key="1">
    <citation type="submission" date="2020-08" db="EMBL/GenBank/DDBJ databases">
        <title>Plant Genome Project.</title>
        <authorList>
            <person name="Zhang R.-G."/>
        </authorList>
    </citation>
    <scope>NUCLEOTIDE SEQUENCE</scope>
    <source>
        <strain evidence="2">WSP0</strain>
        <tissue evidence="2">Leaf</tissue>
    </source>
</reference>
<evidence type="ECO:0008006" key="4">
    <source>
        <dbReference type="Google" id="ProtNLM"/>
    </source>
</evidence>
<evidence type="ECO:0000256" key="1">
    <source>
        <dbReference type="PROSITE-ProRule" id="PRU00339"/>
    </source>
</evidence>
<dbReference type="Pfam" id="PF13181">
    <property type="entry name" value="TPR_8"/>
    <property type="match status" value="2"/>
</dbReference>
<feature type="repeat" description="TPR" evidence="1">
    <location>
        <begin position="355"/>
        <end position="388"/>
    </location>
</feature>
<gene>
    <name evidence="2" type="ORF">RHGRI_024507</name>
</gene>
<keyword evidence="1" id="KW-0802">TPR repeat</keyword>
<dbReference type="PANTHER" id="PTHR45523">
    <property type="entry name" value="TETRATRICOPEPTIDE REPEAT (TPR)-CONTAINING PROTEIN-RELATED"/>
    <property type="match status" value="1"/>
</dbReference>
<dbReference type="PROSITE" id="PS50005">
    <property type="entry name" value="TPR"/>
    <property type="match status" value="5"/>
</dbReference>
<keyword evidence="3" id="KW-1185">Reference proteome</keyword>
<feature type="repeat" description="TPR" evidence="1">
    <location>
        <begin position="588"/>
        <end position="621"/>
    </location>
</feature>
<feature type="repeat" description="TPR" evidence="1">
    <location>
        <begin position="141"/>
        <end position="174"/>
    </location>
</feature>